<evidence type="ECO:0000259" key="1">
    <source>
        <dbReference type="Pfam" id="PF07686"/>
    </source>
</evidence>
<dbReference type="Pfam" id="PF07686">
    <property type="entry name" value="V-set"/>
    <property type="match status" value="1"/>
</dbReference>
<dbReference type="InterPro" id="IPR039090">
    <property type="entry name" value="CD7"/>
</dbReference>
<dbReference type="GO" id="GO:0002250">
    <property type="term" value="P:adaptive immune response"/>
    <property type="evidence" value="ECO:0007669"/>
    <property type="project" value="InterPro"/>
</dbReference>
<dbReference type="AlphaFoldDB" id="A0A8C1JVX0"/>
<reference evidence="2" key="1">
    <citation type="submission" date="2025-05" db="UniProtKB">
        <authorList>
            <consortium name="Ensembl"/>
        </authorList>
    </citation>
    <scope>IDENTIFICATION</scope>
</reference>
<dbReference type="PANTHER" id="PTHR15343">
    <property type="entry name" value="CD7"/>
    <property type="match status" value="1"/>
</dbReference>
<feature type="domain" description="Immunoglobulin V-set" evidence="1">
    <location>
        <begin position="27"/>
        <end position="116"/>
    </location>
</feature>
<dbReference type="Proteomes" id="UP000694427">
    <property type="component" value="Unplaced"/>
</dbReference>
<dbReference type="Gene3D" id="2.60.40.10">
    <property type="entry name" value="Immunoglobulins"/>
    <property type="match status" value="1"/>
</dbReference>
<dbReference type="Ensembl" id="ENSCCRT00010041122.1">
    <property type="protein sequence ID" value="ENSCCRP00010037449.1"/>
    <property type="gene ID" value="ENSCCRG00010015962.1"/>
</dbReference>
<dbReference type="Ensembl" id="ENSCCRT00010107102.1">
    <property type="protein sequence ID" value="ENSCCRP00010096573.1"/>
    <property type="gene ID" value="ENSCCRG00010042282.1"/>
</dbReference>
<sequence length="185" mass="20626">MISFNYLFIFYQDFSASEDFHYIQRLEGESVDIDCVAQASKARPALLHLRRRFAPSESVLNVSEDNVLRADPEFEGRISISGQLKLLTVTLTLSHLRDSDTGLYVCDFSGDPSDPLPANTALFLLVKAQVPIYEDMSSVTGKGRSLRICPPDPETSAPGWKTTLENLYGSHNRTNVGQHQEKESS</sequence>
<accession>A0A8C1JVX0</accession>
<dbReference type="InterPro" id="IPR013106">
    <property type="entry name" value="Ig_V-set"/>
</dbReference>
<dbReference type="PANTHER" id="PTHR15343:SF0">
    <property type="entry name" value="T-CELL ANTIGEN CD7"/>
    <property type="match status" value="1"/>
</dbReference>
<proteinExistence type="predicted"/>
<organism evidence="2 3">
    <name type="scientific">Cyprinus carpio</name>
    <name type="common">Common carp</name>
    <dbReference type="NCBI Taxonomy" id="7962"/>
    <lineage>
        <taxon>Eukaryota</taxon>
        <taxon>Metazoa</taxon>
        <taxon>Chordata</taxon>
        <taxon>Craniata</taxon>
        <taxon>Vertebrata</taxon>
        <taxon>Euteleostomi</taxon>
        <taxon>Actinopterygii</taxon>
        <taxon>Neopterygii</taxon>
        <taxon>Teleostei</taxon>
        <taxon>Ostariophysi</taxon>
        <taxon>Cypriniformes</taxon>
        <taxon>Cyprinidae</taxon>
        <taxon>Cyprininae</taxon>
        <taxon>Cyprinus</taxon>
    </lineage>
</organism>
<dbReference type="InterPro" id="IPR013783">
    <property type="entry name" value="Ig-like_fold"/>
</dbReference>
<dbReference type="GO" id="GO:0038023">
    <property type="term" value="F:signaling receptor activity"/>
    <property type="evidence" value="ECO:0007669"/>
    <property type="project" value="InterPro"/>
</dbReference>
<dbReference type="SUPFAM" id="SSF48726">
    <property type="entry name" value="Immunoglobulin"/>
    <property type="match status" value="1"/>
</dbReference>
<evidence type="ECO:0000313" key="2">
    <source>
        <dbReference type="Ensembl" id="ENSCCRP00010037449.1"/>
    </source>
</evidence>
<dbReference type="GO" id="GO:0016020">
    <property type="term" value="C:membrane"/>
    <property type="evidence" value="ECO:0007669"/>
    <property type="project" value="InterPro"/>
</dbReference>
<evidence type="ECO:0000313" key="3">
    <source>
        <dbReference type="Proteomes" id="UP000694427"/>
    </source>
</evidence>
<dbReference type="InterPro" id="IPR036179">
    <property type="entry name" value="Ig-like_dom_sf"/>
</dbReference>
<name>A0A8C1JVX0_CYPCA</name>
<keyword evidence="3" id="KW-1185">Reference proteome</keyword>
<protein>
    <recommendedName>
        <fullName evidence="1">Immunoglobulin V-set domain-containing protein</fullName>
    </recommendedName>
</protein>